<dbReference type="NCBIfam" id="TIGR01484">
    <property type="entry name" value="HAD-SF-IIB"/>
    <property type="match status" value="1"/>
</dbReference>
<dbReference type="Pfam" id="PF08282">
    <property type="entry name" value="Hydrolase_3"/>
    <property type="match status" value="1"/>
</dbReference>
<dbReference type="SUPFAM" id="SSF56784">
    <property type="entry name" value="HAD-like"/>
    <property type="match status" value="1"/>
</dbReference>
<dbReference type="GO" id="GO:0016787">
    <property type="term" value="F:hydrolase activity"/>
    <property type="evidence" value="ECO:0007669"/>
    <property type="project" value="UniProtKB-KW"/>
</dbReference>
<gene>
    <name evidence="1" type="ORF">ACCQ42_03335</name>
</gene>
<organism evidence="1 2">
    <name type="scientific">Anaerococcus kampingae</name>
    <dbReference type="NCBI Taxonomy" id="3115614"/>
    <lineage>
        <taxon>Bacteria</taxon>
        <taxon>Bacillati</taxon>
        <taxon>Bacillota</taxon>
        <taxon>Tissierellia</taxon>
        <taxon>Tissierellales</taxon>
        <taxon>Peptoniphilaceae</taxon>
        <taxon>Anaerococcus</taxon>
    </lineage>
</organism>
<dbReference type="EC" id="3.1.3.-" evidence="1"/>
<dbReference type="EMBL" id="JBGMEF010000016">
    <property type="protein sequence ID" value="MFO3666799.1"/>
    <property type="molecule type" value="Genomic_DNA"/>
</dbReference>
<dbReference type="SFLD" id="SFLDG01144">
    <property type="entry name" value="C2.B.4:_PGP_Like"/>
    <property type="match status" value="1"/>
</dbReference>
<dbReference type="InterPro" id="IPR036412">
    <property type="entry name" value="HAD-like_sf"/>
</dbReference>
<dbReference type="CDD" id="cd07516">
    <property type="entry name" value="HAD_Pase"/>
    <property type="match status" value="1"/>
</dbReference>
<dbReference type="Gene3D" id="3.30.1240.10">
    <property type="match status" value="1"/>
</dbReference>
<dbReference type="PANTHER" id="PTHR10000">
    <property type="entry name" value="PHOSPHOSERINE PHOSPHATASE"/>
    <property type="match status" value="1"/>
</dbReference>
<keyword evidence="2" id="KW-1185">Reference proteome</keyword>
<comment type="caution">
    <text evidence="1">The sequence shown here is derived from an EMBL/GenBank/DDBJ whole genome shotgun (WGS) entry which is preliminary data.</text>
</comment>
<dbReference type="SFLD" id="SFLDS00003">
    <property type="entry name" value="Haloacid_Dehalogenase"/>
    <property type="match status" value="1"/>
</dbReference>
<dbReference type="RefSeq" id="WP_410035369.1">
    <property type="nucleotide sequence ID" value="NZ_JBGMEF010000016.1"/>
</dbReference>
<protein>
    <submittedName>
        <fullName evidence="1">Cof-type HAD-IIB family hydrolase</fullName>
        <ecNumber evidence="1">3.1.3.-</ecNumber>
    </submittedName>
</protein>
<dbReference type="InterPro" id="IPR006379">
    <property type="entry name" value="HAD-SF_hydro_IIB"/>
</dbReference>
<dbReference type="SFLD" id="SFLDG01140">
    <property type="entry name" value="C2.B:_Phosphomannomutase_and_P"/>
    <property type="match status" value="1"/>
</dbReference>
<dbReference type="InterPro" id="IPR023214">
    <property type="entry name" value="HAD_sf"/>
</dbReference>
<keyword evidence="1" id="KW-0378">Hydrolase</keyword>
<dbReference type="Proteomes" id="UP001637994">
    <property type="component" value="Unassembled WGS sequence"/>
</dbReference>
<evidence type="ECO:0000313" key="1">
    <source>
        <dbReference type="EMBL" id="MFO3666799.1"/>
    </source>
</evidence>
<proteinExistence type="predicted"/>
<dbReference type="InterPro" id="IPR000150">
    <property type="entry name" value="Cof"/>
</dbReference>
<dbReference type="Gene3D" id="3.40.50.1000">
    <property type="entry name" value="HAD superfamily/HAD-like"/>
    <property type="match status" value="1"/>
</dbReference>
<dbReference type="PROSITE" id="PS01228">
    <property type="entry name" value="COF_1"/>
    <property type="match status" value="1"/>
</dbReference>
<dbReference type="NCBIfam" id="TIGR00099">
    <property type="entry name" value="Cof-subfamily"/>
    <property type="match status" value="1"/>
</dbReference>
<accession>A0ABW9MD12</accession>
<dbReference type="PANTHER" id="PTHR10000:SF8">
    <property type="entry name" value="HAD SUPERFAMILY HYDROLASE-LIKE, TYPE 3"/>
    <property type="match status" value="1"/>
</dbReference>
<evidence type="ECO:0000313" key="2">
    <source>
        <dbReference type="Proteomes" id="UP001637994"/>
    </source>
</evidence>
<reference evidence="1 2" key="1">
    <citation type="journal article" date="2025" name="Anaerobe">
        <title>Description of Anaerococcus kampingiae sp. nov., Anaerococcus groningensis sp. nov., Anaerococcus martiniensis sp. nov., and Anaerococcus cruorum sp. nov., isolated from human clinical specimens.</title>
        <authorList>
            <person name="Boiten K.E."/>
            <person name="Meijer J."/>
            <person name="van Wezel E.M."/>
            <person name="Veloo A.C.M."/>
        </authorList>
    </citation>
    <scope>NUCLEOTIDE SEQUENCE [LARGE SCALE GENOMIC DNA]</scope>
    <source>
        <strain evidence="1 2">ENR0874</strain>
    </source>
</reference>
<name>A0ABW9MD12_9FIRM</name>
<sequence>MTKKLIAVDLDGTLLTSTNTISKKSKEIIEKVLNAGHKVVIITGRDFYGSITVARELFNRHYGGLVASSNGALVFDLAKNQPIINHTIPREVVKEMIAYGKSLGLDYLIYHDNKILAEKDDAYDLDFLSKKNKLEVEIIEYLTDKLDFDLNKLLFSAEPSLIEKVKSDFEEKFKDKVNPIHSMPQFLDCMPAGIHKGRSLLEIADFYGIDHKDTLAFGDEINDETMIELAGTGIAMANASDYIKNLADDICPTNDDDGIALYLEKNIL</sequence>